<dbReference type="InterPro" id="IPR050828">
    <property type="entry name" value="C-type_lectin/matrix_domain"/>
</dbReference>
<organism evidence="4 5">
    <name type="scientific">Meganyctiphanes norvegica</name>
    <name type="common">Northern krill</name>
    <name type="synonym">Thysanopoda norvegica</name>
    <dbReference type="NCBI Taxonomy" id="48144"/>
    <lineage>
        <taxon>Eukaryota</taxon>
        <taxon>Metazoa</taxon>
        <taxon>Ecdysozoa</taxon>
        <taxon>Arthropoda</taxon>
        <taxon>Crustacea</taxon>
        <taxon>Multicrustacea</taxon>
        <taxon>Malacostraca</taxon>
        <taxon>Eumalacostraca</taxon>
        <taxon>Eucarida</taxon>
        <taxon>Euphausiacea</taxon>
        <taxon>Euphausiidae</taxon>
        <taxon>Meganyctiphanes</taxon>
    </lineage>
</organism>
<dbReference type="PROSITE" id="PS50041">
    <property type="entry name" value="C_TYPE_LECTIN_2"/>
    <property type="match status" value="1"/>
</dbReference>
<keyword evidence="2" id="KW-0732">Signal</keyword>
<dbReference type="PANTHER" id="PTHR45710:SF26">
    <property type="entry name" value="RH26557P"/>
    <property type="match status" value="1"/>
</dbReference>
<protein>
    <recommendedName>
        <fullName evidence="3">C-type lectin domain-containing protein</fullName>
    </recommendedName>
</protein>
<comment type="caution">
    <text evidence="4">The sequence shown here is derived from an EMBL/GenBank/DDBJ whole genome shotgun (WGS) entry which is preliminary data.</text>
</comment>
<keyword evidence="5" id="KW-1185">Reference proteome</keyword>
<proteinExistence type="predicted"/>
<dbReference type="InterPro" id="IPR016187">
    <property type="entry name" value="CTDL_fold"/>
</dbReference>
<feature type="chain" id="PRO_5043651721" description="C-type lectin domain-containing protein" evidence="2">
    <location>
        <begin position="31"/>
        <end position="429"/>
    </location>
</feature>
<feature type="domain" description="C-type lectin" evidence="3">
    <location>
        <begin position="307"/>
        <end position="411"/>
    </location>
</feature>
<dbReference type="InterPro" id="IPR001304">
    <property type="entry name" value="C-type_lectin-like"/>
</dbReference>
<sequence length="429" mass="48705">MRIYSKDGEFHCILKLLLLKLILMSQPVHSSQDAMEQRIMEKLHQIHGETGGRLSTIQRELESIRKLTAIIDGNYADLVTETSAMHAKVQHVYETVPEITHDISNLNEKLFSLDGATTIKEENVFSIKEDLEEKLSQYQDELLEVVKEQISLVIQQKIDEFAEIQNTILSSLMKIYLKVEELLVYLGTNLEFLQTNVIEAVAESTRSLIEKFASCKDSLTDMNIRNKNTEVGLNNLQSTMNKFTESVASFRDNMENDLIKLNNTFVNQKVNEINKIAYIERREIIISKELKKLRTQICIPPFISVPQTGECIYISSDYATFSQANDTCFSHGATLAVPDDLAALSALVKTQVGGIGDGLWIGADDSYFGMWVWINGTEVNPSLWRWPELDSFGLPGNKCALLDITWIALWNGEDTKCTSDNQWRFICEI</sequence>
<dbReference type="SMART" id="SM00034">
    <property type="entry name" value="CLECT"/>
    <property type="match status" value="1"/>
</dbReference>
<keyword evidence="1" id="KW-0175">Coiled coil</keyword>
<dbReference type="AlphaFoldDB" id="A0AAV2RHZ2"/>
<accession>A0AAV2RHZ2</accession>
<feature type="coiled-coil region" evidence="1">
    <location>
        <begin position="121"/>
        <end position="148"/>
    </location>
</feature>
<reference evidence="4 5" key="1">
    <citation type="submission" date="2024-05" db="EMBL/GenBank/DDBJ databases">
        <authorList>
            <person name="Wallberg A."/>
        </authorList>
    </citation>
    <scope>NUCLEOTIDE SEQUENCE [LARGE SCALE GENOMIC DNA]</scope>
</reference>
<dbReference type="SUPFAM" id="SSF56436">
    <property type="entry name" value="C-type lectin-like"/>
    <property type="match status" value="1"/>
</dbReference>
<gene>
    <name evidence="4" type="ORF">MNOR_LOCUS24390</name>
</gene>
<dbReference type="EMBL" id="CAXKWB010022360">
    <property type="protein sequence ID" value="CAL4124275.1"/>
    <property type="molecule type" value="Genomic_DNA"/>
</dbReference>
<evidence type="ECO:0000313" key="4">
    <source>
        <dbReference type="EMBL" id="CAL4124275.1"/>
    </source>
</evidence>
<dbReference type="CDD" id="cd00037">
    <property type="entry name" value="CLECT"/>
    <property type="match status" value="1"/>
</dbReference>
<evidence type="ECO:0000256" key="1">
    <source>
        <dbReference type="SAM" id="Coils"/>
    </source>
</evidence>
<evidence type="ECO:0000256" key="2">
    <source>
        <dbReference type="SAM" id="SignalP"/>
    </source>
</evidence>
<dbReference type="Gene3D" id="3.10.100.10">
    <property type="entry name" value="Mannose-Binding Protein A, subunit A"/>
    <property type="match status" value="1"/>
</dbReference>
<evidence type="ECO:0000259" key="3">
    <source>
        <dbReference type="PROSITE" id="PS50041"/>
    </source>
</evidence>
<dbReference type="Proteomes" id="UP001497623">
    <property type="component" value="Unassembled WGS sequence"/>
</dbReference>
<evidence type="ECO:0000313" key="5">
    <source>
        <dbReference type="Proteomes" id="UP001497623"/>
    </source>
</evidence>
<dbReference type="PANTHER" id="PTHR45710">
    <property type="entry name" value="C-TYPE LECTIN DOMAIN-CONTAINING PROTEIN 180"/>
    <property type="match status" value="1"/>
</dbReference>
<dbReference type="InterPro" id="IPR016186">
    <property type="entry name" value="C-type_lectin-like/link_sf"/>
</dbReference>
<name>A0AAV2RHZ2_MEGNR</name>
<dbReference type="Pfam" id="PF00059">
    <property type="entry name" value="Lectin_C"/>
    <property type="match status" value="1"/>
</dbReference>
<feature type="signal peptide" evidence="2">
    <location>
        <begin position="1"/>
        <end position="30"/>
    </location>
</feature>